<dbReference type="InterPro" id="IPR003663">
    <property type="entry name" value="Sugar/inositol_transpt"/>
</dbReference>
<evidence type="ECO:0000256" key="4">
    <source>
        <dbReference type="ARBA" id="ARBA00022692"/>
    </source>
</evidence>
<evidence type="ECO:0000256" key="9">
    <source>
        <dbReference type="SAM" id="Phobius"/>
    </source>
</evidence>
<dbReference type="GeneID" id="63839716"/>
<dbReference type="PROSITE" id="PS00217">
    <property type="entry name" value="SUGAR_TRANSPORT_2"/>
    <property type="match status" value="1"/>
</dbReference>
<evidence type="ECO:0000256" key="8">
    <source>
        <dbReference type="SAM" id="MobiDB-lite"/>
    </source>
</evidence>
<keyword evidence="6 9" id="KW-0472">Membrane</keyword>
<dbReference type="Gene3D" id="1.20.1250.20">
    <property type="entry name" value="MFS general substrate transporter like domains"/>
    <property type="match status" value="1"/>
</dbReference>
<protein>
    <submittedName>
        <fullName evidence="11">General substrate transporter</fullName>
    </submittedName>
</protein>
<dbReference type="PROSITE" id="PS00216">
    <property type="entry name" value="SUGAR_TRANSPORT_1"/>
    <property type="match status" value="1"/>
</dbReference>
<dbReference type="GO" id="GO:0016020">
    <property type="term" value="C:membrane"/>
    <property type="evidence" value="ECO:0007669"/>
    <property type="project" value="UniProtKB-SubCell"/>
</dbReference>
<feature type="transmembrane region" description="Helical" evidence="9">
    <location>
        <begin position="204"/>
        <end position="223"/>
    </location>
</feature>
<keyword evidence="4 9" id="KW-0812">Transmembrane</keyword>
<dbReference type="RefSeq" id="XP_040776283.1">
    <property type="nucleotide sequence ID" value="XM_040922587.1"/>
</dbReference>
<feature type="transmembrane region" description="Helical" evidence="9">
    <location>
        <begin position="45"/>
        <end position="65"/>
    </location>
</feature>
<keyword evidence="5 9" id="KW-1133">Transmembrane helix</keyword>
<keyword evidence="3 7" id="KW-0813">Transport</keyword>
<evidence type="ECO:0000256" key="6">
    <source>
        <dbReference type="ARBA" id="ARBA00023136"/>
    </source>
</evidence>
<dbReference type="EMBL" id="MU032347">
    <property type="protein sequence ID" value="KAF3765322.1"/>
    <property type="molecule type" value="Genomic_DNA"/>
</dbReference>
<dbReference type="AlphaFoldDB" id="A0A9P4Y1N4"/>
<gene>
    <name evidence="11" type="ORF">M406DRAFT_350945</name>
</gene>
<dbReference type="FunFam" id="1.20.1250.20:FF:000061">
    <property type="entry name" value="MFS sugar transporter"/>
    <property type="match status" value="1"/>
</dbReference>
<dbReference type="GO" id="GO:0005351">
    <property type="term" value="F:carbohydrate:proton symporter activity"/>
    <property type="evidence" value="ECO:0007669"/>
    <property type="project" value="TreeGrafter"/>
</dbReference>
<evidence type="ECO:0000256" key="1">
    <source>
        <dbReference type="ARBA" id="ARBA00004141"/>
    </source>
</evidence>
<dbReference type="InterPro" id="IPR020846">
    <property type="entry name" value="MFS_dom"/>
</dbReference>
<feature type="transmembrane region" description="Helical" evidence="9">
    <location>
        <begin position="395"/>
        <end position="414"/>
    </location>
</feature>
<evidence type="ECO:0000256" key="7">
    <source>
        <dbReference type="RuleBase" id="RU003346"/>
    </source>
</evidence>
<dbReference type="SUPFAM" id="SSF103473">
    <property type="entry name" value="MFS general substrate transporter"/>
    <property type="match status" value="1"/>
</dbReference>
<keyword evidence="12" id="KW-1185">Reference proteome</keyword>
<feature type="transmembrane region" description="Helical" evidence="9">
    <location>
        <begin position="330"/>
        <end position="353"/>
    </location>
</feature>
<comment type="similarity">
    <text evidence="2 7">Belongs to the major facilitator superfamily. Sugar transporter (TC 2.A.1.1) family.</text>
</comment>
<sequence length="565" mass="61839">MVVQTIRKHAPSTGHKDNHHGVPTYWSKSGHTLQKYITALATCDFLLFGFDQGVMAGIISSTAFMADFPEVNGNDTWQGFVTAIYAVGCFLGALFILTFGDKLGRRKSIFLGASIMIIGVIIQISSAPPNSGATAQFIIGRCITGIGNGINTSTVPTYQAECCPAHNRGKLICIEGGNVAVGSMLAYWIDYGCTYGPAAFSWRFPIAFQCVFAIIILVMMLRLPESPRWLLAHGATDEAVTVLAALHDKTRDHDDVQGQMNFILDAIRASGQDGGNVPMREIFTNGKTQHLRRMLLGAGSQCMQQLSGCNAVIYYFPILFKTSIGTSDNLALLLGGVNMIVYAIFAMTSFMVVERVGRRNLFFIGTIGQCLSMILVFACLIPGSTNTAKGAGVGLFTYIAFFGATWLPLPWLYPAEINPLKTRARANALSTTQNWLWNFFIVMITPVLVGSIGWGTYLFFAVLNAIFLPILYFLYPETSGRSLEEIDLIFAKGHDEKISYVHAAQKMPKLTDAEVHAMAREYGFSSSDDEASNRKGKRGHSEREGRDSEKESEMAAVDNQNAMMA</sequence>
<dbReference type="PANTHER" id="PTHR48022">
    <property type="entry name" value="PLASTIDIC GLUCOSE TRANSPORTER 4"/>
    <property type="match status" value="1"/>
</dbReference>
<feature type="transmembrane region" description="Helical" evidence="9">
    <location>
        <begin position="458"/>
        <end position="475"/>
    </location>
</feature>
<organism evidence="11 12">
    <name type="scientific">Cryphonectria parasitica (strain ATCC 38755 / EP155)</name>
    <dbReference type="NCBI Taxonomy" id="660469"/>
    <lineage>
        <taxon>Eukaryota</taxon>
        <taxon>Fungi</taxon>
        <taxon>Dikarya</taxon>
        <taxon>Ascomycota</taxon>
        <taxon>Pezizomycotina</taxon>
        <taxon>Sordariomycetes</taxon>
        <taxon>Sordariomycetidae</taxon>
        <taxon>Diaporthales</taxon>
        <taxon>Cryphonectriaceae</taxon>
        <taxon>Cryphonectria-Endothia species complex</taxon>
        <taxon>Cryphonectria</taxon>
    </lineage>
</organism>
<feature type="compositionally biased region" description="Basic and acidic residues" evidence="8">
    <location>
        <begin position="539"/>
        <end position="553"/>
    </location>
</feature>
<evidence type="ECO:0000313" key="11">
    <source>
        <dbReference type="EMBL" id="KAF3765322.1"/>
    </source>
</evidence>
<comment type="caution">
    <text evidence="11">The sequence shown here is derived from an EMBL/GenBank/DDBJ whole genome shotgun (WGS) entry which is preliminary data.</text>
</comment>
<evidence type="ECO:0000256" key="5">
    <source>
        <dbReference type="ARBA" id="ARBA00022989"/>
    </source>
</evidence>
<dbReference type="PROSITE" id="PS50850">
    <property type="entry name" value="MFS"/>
    <property type="match status" value="1"/>
</dbReference>
<feature type="transmembrane region" description="Helical" evidence="9">
    <location>
        <begin position="295"/>
        <end position="318"/>
    </location>
</feature>
<dbReference type="InterPro" id="IPR050360">
    <property type="entry name" value="MFS_Sugar_Transporters"/>
</dbReference>
<evidence type="ECO:0000259" key="10">
    <source>
        <dbReference type="PROSITE" id="PS50850"/>
    </source>
</evidence>
<evidence type="ECO:0000256" key="2">
    <source>
        <dbReference type="ARBA" id="ARBA00010992"/>
    </source>
</evidence>
<feature type="region of interest" description="Disordered" evidence="8">
    <location>
        <begin position="524"/>
        <end position="565"/>
    </location>
</feature>
<reference evidence="11" key="1">
    <citation type="journal article" date="2020" name="Phytopathology">
        <title>Genome sequence of the chestnut blight fungus Cryphonectria parasitica EP155: A fundamental resource for an archetypical invasive plant pathogen.</title>
        <authorList>
            <person name="Crouch J.A."/>
            <person name="Dawe A."/>
            <person name="Aerts A."/>
            <person name="Barry K."/>
            <person name="Churchill A.C.L."/>
            <person name="Grimwood J."/>
            <person name="Hillman B."/>
            <person name="Milgroom M.G."/>
            <person name="Pangilinan J."/>
            <person name="Smith M."/>
            <person name="Salamov A."/>
            <person name="Schmutz J."/>
            <person name="Yadav J."/>
            <person name="Grigoriev I.V."/>
            <person name="Nuss D."/>
        </authorList>
    </citation>
    <scope>NUCLEOTIDE SEQUENCE</scope>
    <source>
        <strain evidence="11">EP155</strain>
    </source>
</reference>
<evidence type="ECO:0000313" key="12">
    <source>
        <dbReference type="Proteomes" id="UP000803844"/>
    </source>
</evidence>
<feature type="transmembrane region" description="Helical" evidence="9">
    <location>
        <begin position="360"/>
        <end position="383"/>
    </location>
</feature>
<dbReference type="GO" id="GO:0015793">
    <property type="term" value="P:glycerol transmembrane transport"/>
    <property type="evidence" value="ECO:0007669"/>
    <property type="project" value="TreeGrafter"/>
</dbReference>
<proteinExistence type="inferred from homology"/>
<dbReference type="NCBIfam" id="TIGR00879">
    <property type="entry name" value="SP"/>
    <property type="match status" value="1"/>
</dbReference>
<feature type="transmembrane region" description="Helical" evidence="9">
    <location>
        <begin position="77"/>
        <end position="97"/>
    </location>
</feature>
<accession>A0A9P4Y1N4</accession>
<feature type="transmembrane region" description="Helical" evidence="9">
    <location>
        <begin position="109"/>
        <end position="127"/>
    </location>
</feature>
<dbReference type="PANTHER" id="PTHR48022:SF69">
    <property type="entry name" value="SUGAR TRANSPORTER"/>
    <property type="match status" value="1"/>
</dbReference>
<dbReference type="PRINTS" id="PR00171">
    <property type="entry name" value="SUGRTRNSPORT"/>
</dbReference>
<evidence type="ECO:0000256" key="3">
    <source>
        <dbReference type="ARBA" id="ARBA00022448"/>
    </source>
</evidence>
<dbReference type="Proteomes" id="UP000803844">
    <property type="component" value="Unassembled WGS sequence"/>
</dbReference>
<dbReference type="Pfam" id="PF00083">
    <property type="entry name" value="Sugar_tr"/>
    <property type="match status" value="1"/>
</dbReference>
<comment type="subcellular location">
    <subcellularLocation>
        <location evidence="1">Membrane</location>
        <topology evidence="1">Multi-pass membrane protein</topology>
    </subcellularLocation>
</comment>
<dbReference type="OrthoDB" id="6133115at2759"/>
<name>A0A9P4Y1N4_CRYP1</name>
<dbReference type="InterPro" id="IPR005829">
    <property type="entry name" value="Sugar_transporter_CS"/>
</dbReference>
<dbReference type="InterPro" id="IPR005828">
    <property type="entry name" value="MFS_sugar_transport-like"/>
</dbReference>
<feature type="domain" description="Major facilitator superfamily (MFS) profile" evidence="10">
    <location>
        <begin position="37"/>
        <end position="479"/>
    </location>
</feature>
<feature type="transmembrane region" description="Helical" evidence="9">
    <location>
        <begin position="435"/>
        <end position="452"/>
    </location>
</feature>
<dbReference type="InterPro" id="IPR036259">
    <property type="entry name" value="MFS_trans_sf"/>
</dbReference>